<evidence type="ECO:0000256" key="1">
    <source>
        <dbReference type="ARBA" id="ARBA00004141"/>
    </source>
</evidence>
<dbReference type="InterPro" id="IPR050324">
    <property type="entry name" value="CDP-alcohol_PTase-I"/>
</dbReference>
<keyword evidence="19" id="KW-1185">Reference proteome</keyword>
<evidence type="ECO:0000256" key="9">
    <source>
        <dbReference type="ARBA" id="ARBA00022989"/>
    </source>
</evidence>
<feature type="transmembrane region" description="Helical" evidence="17">
    <location>
        <begin position="186"/>
        <end position="207"/>
    </location>
</feature>
<accession>A0A517S7F5</accession>
<evidence type="ECO:0000256" key="11">
    <source>
        <dbReference type="ARBA" id="ARBA00023136"/>
    </source>
</evidence>
<evidence type="ECO:0000256" key="4">
    <source>
        <dbReference type="ARBA" id="ARBA00013170"/>
    </source>
</evidence>
<dbReference type="Proteomes" id="UP000315700">
    <property type="component" value="Chromosome"/>
</dbReference>
<evidence type="ECO:0000256" key="3">
    <source>
        <dbReference type="ARBA" id="ARBA00010441"/>
    </source>
</evidence>
<evidence type="ECO:0000313" key="19">
    <source>
        <dbReference type="Proteomes" id="UP000315700"/>
    </source>
</evidence>
<protein>
    <recommendedName>
        <fullName evidence="5 15">CDP-diacylglycerol--glycerol-3-phosphate 3-phosphatidyltransferase</fullName>
        <ecNumber evidence="4 15">2.7.8.5</ecNumber>
    </recommendedName>
</protein>
<evidence type="ECO:0000256" key="17">
    <source>
        <dbReference type="SAM" id="Phobius"/>
    </source>
</evidence>
<evidence type="ECO:0000256" key="16">
    <source>
        <dbReference type="RuleBase" id="RU003750"/>
    </source>
</evidence>
<dbReference type="PIRSF" id="PIRSF000847">
    <property type="entry name" value="Phos_ph_gly_syn"/>
    <property type="match status" value="1"/>
</dbReference>
<comment type="similarity">
    <text evidence="3 16">Belongs to the CDP-alcohol phosphatidyltransferase class-I family.</text>
</comment>
<feature type="transmembrane region" description="Helical" evidence="17">
    <location>
        <begin position="88"/>
        <end position="107"/>
    </location>
</feature>
<reference evidence="18 19" key="1">
    <citation type="submission" date="2019-02" db="EMBL/GenBank/DDBJ databases">
        <title>Deep-cultivation of Planctomycetes and their phenomic and genomic characterization uncovers novel biology.</title>
        <authorList>
            <person name="Wiegand S."/>
            <person name="Jogler M."/>
            <person name="Boedeker C."/>
            <person name="Pinto D."/>
            <person name="Vollmers J."/>
            <person name="Rivas-Marin E."/>
            <person name="Kohn T."/>
            <person name="Peeters S.H."/>
            <person name="Heuer A."/>
            <person name="Rast P."/>
            <person name="Oberbeckmann S."/>
            <person name="Bunk B."/>
            <person name="Jeske O."/>
            <person name="Meyerdierks A."/>
            <person name="Storesund J.E."/>
            <person name="Kallscheuer N."/>
            <person name="Luecker S."/>
            <person name="Lage O.M."/>
            <person name="Pohl T."/>
            <person name="Merkel B.J."/>
            <person name="Hornburger P."/>
            <person name="Mueller R.-W."/>
            <person name="Bruemmer F."/>
            <person name="Labrenz M."/>
            <person name="Spormann A.M."/>
            <person name="Op den Camp H."/>
            <person name="Overmann J."/>
            <person name="Amann R."/>
            <person name="Jetten M.S.M."/>
            <person name="Mascher T."/>
            <person name="Medema M.H."/>
            <person name="Devos D.P."/>
            <person name="Kaster A.-K."/>
            <person name="Ovreas L."/>
            <person name="Rohde M."/>
            <person name="Galperin M.Y."/>
            <person name="Jogler C."/>
        </authorList>
    </citation>
    <scope>NUCLEOTIDE SEQUENCE [LARGE SCALE GENOMIC DNA]</scope>
    <source>
        <strain evidence="18 19">Pan44</strain>
    </source>
</reference>
<dbReference type="GO" id="GO:0046474">
    <property type="term" value="P:glycerophospholipid biosynthetic process"/>
    <property type="evidence" value="ECO:0007669"/>
    <property type="project" value="TreeGrafter"/>
</dbReference>
<evidence type="ECO:0000256" key="13">
    <source>
        <dbReference type="ARBA" id="ARBA00023264"/>
    </source>
</evidence>
<sequence length="222" mass="24791">MSSAPKIASGELTETDHLGEAAIDRRSLNLPNFITLLRFLLSLVLFALMDLDGWWRTSAAVFIVAASTDFLDGYLARKYGQITTLGRIMDPFVDKLIICGAFLFLLGKKDSGISPWVAFIVMAREMFITSLRAFLEQHGRDFSAKFWGKLKMLLQCIAVPMCLLSLSPDFARSVDGLMSGGFEKFIWLRNLSVALMAAVTVYSGLEYSWRAFRVLRRPGAIS</sequence>
<proteinExistence type="inferred from homology"/>
<dbReference type="Pfam" id="PF01066">
    <property type="entry name" value="CDP-OH_P_transf"/>
    <property type="match status" value="1"/>
</dbReference>
<evidence type="ECO:0000256" key="12">
    <source>
        <dbReference type="ARBA" id="ARBA00023209"/>
    </source>
</evidence>
<keyword evidence="6" id="KW-0444">Lipid biosynthesis</keyword>
<dbReference type="RefSeq" id="WP_231754181.1">
    <property type="nucleotide sequence ID" value="NZ_CP036271.1"/>
</dbReference>
<dbReference type="PROSITE" id="PS00379">
    <property type="entry name" value="CDP_ALCOHOL_P_TRANSF"/>
    <property type="match status" value="1"/>
</dbReference>
<name>A0A517S7F5_9PLAN</name>
<evidence type="ECO:0000256" key="15">
    <source>
        <dbReference type="NCBIfam" id="TIGR00560"/>
    </source>
</evidence>
<keyword evidence="12" id="KW-0594">Phospholipid biosynthesis</keyword>
<evidence type="ECO:0000256" key="7">
    <source>
        <dbReference type="ARBA" id="ARBA00022679"/>
    </source>
</evidence>
<dbReference type="EMBL" id="CP036271">
    <property type="protein sequence ID" value="QDT52052.1"/>
    <property type="molecule type" value="Genomic_DNA"/>
</dbReference>
<dbReference type="KEGG" id="ccos:Pan44_00600"/>
<dbReference type="InterPro" id="IPR004570">
    <property type="entry name" value="Phosphatidylglycerol_P_synth"/>
</dbReference>
<dbReference type="GO" id="GO:0016020">
    <property type="term" value="C:membrane"/>
    <property type="evidence" value="ECO:0007669"/>
    <property type="project" value="UniProtKB-SubCell"/>
</dbReference>
<evidence type="ECO:0000256" key="2">
    <source>
        <dbReference type="ARBA" id="ARBA00005042"/>
    </source>
</evidence>
<dbReference type="PANTHER" id="PTHR14269:SF62">
    <property type="entry name" value="CDP-DIACYLGLYCEROL--GLYCEROL-3-PHOSPHATE 3-PHOSPHATIDYLTRANSFERASE 1, CHLOROPLASTIC"/>
    <property type="match status" value="1"/>
</dbReference>
<keyword evidence="13" id="KW-1208">Phospholipid metabolism</keyword>
<comment type="catalytic activity">
    <reaction evidence="14">
        <text>a CDP-1,2-diacyl-sn-glycerol + sn-glycerol 3-phosphate = a 1,2-diacyl-sn-glycero-3-phospho-(1'-sn-glycero-3'-phosphate) + CMP + H(+)</text>
        <dbReference type="Rhea" id="RHEA:12593"/>
        <dbReference type="ChEBI" id="CHEBI:15378"/>
        <dbReference type="ChEBI" id="CHEBI:57597"/>
        <dbReference type="ChEBI" id="CHEBI:58332"/>
        <dbReference type="ChEBI" id="CHEBI:60110"/>
        <dbReference type="ChEBI" id="CHEBI:60377"/>
        <dbReference type="EC" id="2.7.8.5"/>
    </reaction>
</comment>
<evidence type="ECO:0000256" key="14">
    <source>
        <dbReference type="ARBA" id="ARBA00048586"/>
    </source>
</evidence>
<comment type="pathway">
    <text evidence="2">Phospholipid metabolism; phosphatidylglycerol biosynthesis; phosphatidylglycerol from CDP-diacylglycerol: step 1/2.</text>
</comment>
<dbReference type="GO" id="GO:0008444">
    <property type="term" value="F:CDP-diacylglycerol-glycerol-3-phosphate 3-phosphatidyltransferase activity"/>
    <property type="evidence" value="ECO:0007669"/>
    <property type="project" value="UniProtKB-UniRule"/>
</dbReference>
<dbReference type="InterPro" id="IPR048254">
    <property type="entry name" value="CDP_ALCOHOL_P_TRANSF_CS"/>
</dbReference>
<keyword evidence="10" id="KW-0443">Lipid metabolism</keyword>
<keyword evidence="8 17" id="KW-0812">Transmembrane</keyword>
<feature type="transmembrane region" description="Helical" evidence="17">
    <location>
        <begin position="30"/>
        <end position="48"/>
    </location>
</feature>
<keyword evidence="11 17" id="KW-0472">Membrane</keyword>
<organism evidence="18 19">
    <name type="scientific">Caulifigura coniformis</name>
    <dbReference type="NCBI Taxonomy" id="2527983"/>
    <lineage>
        <taxon>Bacteria</taxon>
        <taxon>Pseudomonadati</taxon>
        <taxon>Planctomycetota</taxon>
        <taxon>Planctomycetia</taxon>
        <taxon>Planctomycetales</taxon>
        <taxon>Planctomycetaceae</taxon>
        <taxon>Caulifigura</taxon>
    </lineage>
</organism>
<evidence type="ECO:0000256" key="5">
    <source>
        <dbReference type="ARBA" id="ARBA00014944"/>
    </source>
</evidence>
<dbReference type="AlphaFoldDB" id="A0A517S7F5"/>
<keyword evidence="7 16" id="KW-0808">Transferase</keyword>
<dbReference type="PANTHER" id="PTHR14269">
    <property type="entry name" value="CDP-DIACYLGLYCEROL--GLYCEROL-3-PHOSPHATE 3-PHOSPHATIDYLTRANSFERASE-RELATED"/>
    <property type="match status" value="1"/>
</dbReference>
<keyword evidence="9 17" id="KW-1133">Transmembrane helix</keyword>
<dbReference type="NCBIfam" id="TIGR00560">
    <property type="entry name" value="pgsA"/>
    <property type="match status" value="1"/>
</dbReference>
<dbReference type="FunCoup" id="A0A517S7F5">
    <property type="interactions" value="460"/>
</dbReference>
<evidence type="ECO:0000313" key="18">
    <source>
        <dbReference type="EMBL" id="QDT52052.1"/>
    </source>
</evidence>
<dbReference type="InParanoid" id="A0A517S7F5"/>
<evidence type="ECO:0000256" key="8">
    <source>
        <dbReference type="ARBA" id="ARBA00022692"/>
    </source>
</evidence>
<dbReference type="InterPro" id="IPR000462">
    <property type="entry name" value="CDP-OH_P_trans"/>
</dbReference>
<feature type="transmembrane region" description="Helical" evidence="17">
    <location>
        <begin position="54"/>
        <end position="76"/>
    </location>
</feature>
<comment type="subcellular location">
    <subcellularLocation>
        <location evidence="1">Membrane</location>
        <topology evidence="1">Multi-pass membrane protein</topology>
    </subcellularLocation>
</comment>
<evidence type="ECO:0000256" key="6">
    <source>
        <dbReference type="ARBA" id="ARBA00022516"/>
    </source>
</evidence>
<evidence type="ECO:0000256" key="10">
    <source>
        <dbReference type="ARBA" id="ARBA00023098"/>
    </source>
</evidence>
<gene>
    <name evidence="18" type="primary">pgsA</name>
    <name evidence="18" type="ORF">Pan44_00600</name>
</gene>
<dbReference type="InterPro" id="IPR043130">
    <property type="entry name" value="CDP-OH_PTrfase_TM_dom"/>
</dbReference>
<dbReference type="Gene3D" id="1.20.120.1760">
    <property type="match status" value="1"/>
</dbReference>
<dbReference type="EC" id="2.7.8.5" evidence="4 15"/>